<dbReference type="EMBL" id="SJPH01000013">
    <property type="protein sequence ID" value="TWT40148.1"/>
    <property type="molecule type" value="Genomic_DNA"/>
</dbReference>
<reference evidence="1 2" key="1">
    <citation type="submission" date="2019-02" db="EMBL/GenBank/DDBJ databases">
        <title>Deep-cultivation of Planctomycetes and their phenomic and genomic characterization uncovers novel biology.</title>
        <authorList>
            <person name="Wiegand S."/>
            <person name="Jogler M."/>
            <person name="Boedeker C."/>
            <person name="Pinto D."/>
            <person name="Vollmers J."/>
            <person name="Rivas-Marin E."/>
            <person name="Kohn T."/>
            <person name="Peeters S.H."/>
            <person name="Heuer A."/>
            <person name="Rast P."/>
            <person name="Oberbeckmann S."/>
            <person name="Bunk B."/>
            <person name="Jeske O."/>
            <person name="Meyerdierks A."/>
            <person name="Storesund J.E."/>
            <person name="Kallscheuer N."/>
            <person name="Luecker S."/>
            <person name="Lage O.M."/>
            <person name="Pohl T."/>
            <person name="Merkel B.J."/>
            <person name="Hornburger P."/>
            <person name="Mueller R.-W."/>
            <person name="Bruemmer F."/>
            <person name="Labrenz M."/>
            <person name="Spormann A.M."/>
            <person name="Op Den Camp H."/>
            <person name="Overmann J."/>
            <person name="Amann R."/>
            <person name="Jetten M.S.M."/>
            <person name="Mascher T."/>
            <person name="Medema M.H."/>
            <person name="Devos D.P."/>
            <person name="Kaster A.-K."/>
            <person name="Ovreas L."/>
            <person name="Rohde M."/>
            <person name="Galperin M.Y."/>
            <person name="Jogler C."/>
        </authorList>
    </citation>
    <scope>NUCLEOTIDE SEQUENCE [LARGE SCALE GENOMIC DNA]</scope>
    <source>
        <strain evidence="1 2">Pla111</strain>
    </source>
</reference>
<sequence>MNTRLLALVALAGVGTGWLLQVGSADAEVRRLNDPQGFTSGAMRSEQVLEEIKAIMLRMEGSLARMERAVVGLRQDIARQPDTSRVIPGGIPHVR</sequence>
<keyword evidence="2" id="KW-1185">Reference proteome</keyword>
<dbReference type="AlphaFoldDB" id="A0A5C5VNI9"/>
<name>A0A5C5VNI9_9BACT</name>
<proteinExistence type="predicted"/>
<protein>
    <submittedName>
        <fullName evidence="1">Uncharacterized protein</fullName>
    </submittedName>
</protein>
<gene>
    <name evidence="1" type="ORF">Pla111_34120</name>
</gene>
<organism evidence="1 2">
    <name type="scientific">Botrimarina hoheduenensis</name>
    <dbReference type="NCBI Taxonomy" id="2528000"/>
    <lineage>
        <taxon>Bacteria</taxon>
        <taxon>Pseudomonadati</taxon>
        <taxon>Planctomycetota</taxon>
        <taxon>Planctomycetia</taxon>
        <taxon>Pirellulales</taxon>
        <taxon>Lacipirellulaceae</taxon>
        <taxon>Botrimarina</taxon>
    </lineage>
</organism>
<dbReference type="RefSeq" id="WP_146575599.1">
    <property type="nucleotide sequence ID" value="NZ_SJPH01000013.1"/>
</dbReference>
<comment type="caution">
    <text evidence="1">The sequence shown here is derived from an EMBL/GenBank/DDBJ whole genome shotgun (WGS) entry which is preliminary data.</text>
</comment>
<dbReference type="Proteomes" id="UP000318995">
    <property type="component" value="Unassembled WGS sequence"/>
</dbReference>
<accession>A0A5C5VNI9</accession>
<evidence type="ECO:0000313" key="1">
    <source>
        <dbReference type="EMBL" id="TWT40148.1"/>
    </source>
</evidence>
<evidence type="ECO:0000313" key="2">
    <source>
        <dbReference type="Proteomes" id="UP000318995"/>
    </source>
</evidence>